<dbReference type="PANTHER" id="PTHR37017:SF11">
    <property type="entry name" value="ESTERASE_LIPASE_THIOESTERASE DOMAIN-CONTAINING PROTEIN"/>
    <property type="match status" value="1"/>
</dbReference>
<dbReference type="InterPro" id="IPR052897">
    <property type="entry name" value="Sec-Metab_Biosynth_Hydrolase"/>
</dbReference>
<organism evidence="2 3">
    <name type="scientific">Streptomyces chromofuscus</name>
    <dbReference type="NCBI Taxonomy" id="42881"/>
    <lineage>
        <taxon>Bacteria</taxon>
        <taxon>Bacillati</taxon>
        <taxon>Actinomycetota</taxon>
        <taxon>Actinomycetes</taxon>
        <taxon>Kitasatosporales</taxon>
        <taxon>Streptomycetaceae</taxon>
        <taxon>Streptomyces</taxon>
    </lineage>
</organism>
<sequence length="224" mass="23891">MSRPTLLLVHGAWHGSWCWEPLTAVLHADGWEVRTVDLPSAGREAGVQDDARVVLQEVARIDGPVVVVAHSYGGVPVTQAVAEAPNVVHIVYLAAYQLEVGENLLGRHGAPTPSNPDGFQAVPDQPVPLFYADAPTADAEAAAARLVPQSTRSFSETVTAAAWHTIPSTYVVCEQDQALPPQLQEELATRAGTVHRMASSHSPFLSMPGRFAALLTKIASEPAR</sequence>
<evidence type="ECO:0000313" key="2">
    <source>
        <dbReference type="EMBL" id="QOV47814.1"/>
    </source>
</evidence>
<keyword evidence="2" id="KW-0378">Hydrolase</keyword>
<dbReference type="InterPro" id="IPR000073">
    <property type="entry name" value="AB_hydrolase_1"/>
</dbReference>
<dbReference type="KEGG" id="schf:IPT68_27945"/>
<dbReference type="Pfam" id="PF12697">
    <property type="entry name" value="Abhydrolase_6"/>
    <property type="match status" value="1"/>
</dbReference>
<feature type="domain" description="AB hydrolase-1" evidence="1">
    <location>
        <begin position="6"/>
        <end position="213"/>
    </location>
</feature>
<dbReference type="InterPro" id="IPR029058">
    <property type="entry name" value="AB_hydrolase_fold"/>
</dbReference>
<keyword evidence="3" id="KW-1185">Reference proteome</keyword>
<evidence type="ECO:0000259" key="1">
    <source>
        <dbReference type="Pfam" id="PF12697"/>
    </source>
</evidence>
<name>A0A7M2THV3_STRCW</name>
<accession>A0A7M2THV3</accession>
<protein>
    <submittedName>
        <fullName evidence="2">Alpha/beta hydrolase</fullName>
    </submittedName>
</protein>
<gene>
    <name evidence="2" type="ORF">IPT68_27945</name>
</gene>
<dbReference type="SUPFAM" id="SSF53474">
    <property type="entry name" value="alpha/beta-Hydrolases"/>
    <property type="match status" value="1"/>
</dbReference>
<proteinExistence type="predicted"/>
<dbReference type="Gene3D" id="3.40.50.1820">
    <property type="entry name" value="alpha/beta hydrolase"/>
    <property type="match status" value="1"/>
</dbReference>
<dbReference type="EMBL" id="CP063374">
    <property type="protein sequence ID" value="QOV47814.1"/>
    <property type="molecule type" value="Genomic_DNA"/>
</dbReference>
<dbReference type="PANTHER" id="PTHR37017">
    <property type="entry name" value="AB HYDROLASE-1 DOMAIN-CONTAINING PROTEIN-RELATED"/>
    <property type="match status" value="1"/>
</dbReference>
<dbReference type="AlphaFoldDB" id="A0A7M2THV3"/>
<dbReference type="Proteomes" id="UP000594008">
    <property type="component" value="Chromosome"/>
</dbReference>
<evidence type="ECO:0000313" key="3">
    <source>
        <dbReference type="Proteomes" id="UP000594008"/>
    </source>
</evidence>
<dbReference type="GO" id="GO:0016787">
    <property type="term" value="F:hydrolase activity"/>
    <property type="evidence" value="ECO:0007669"/>
    <property type="project" value="UniProtKB-KW"/>
</dbReference>
<reference evidence="2 3" key="1">
    <citation type="submission" date="2020-10" db="EMBL/GenBank/DDBJ databases">
        <title>Streptomyces chromofuscus complate genome analysis.</title>
        <authorList>
            <person name="Anwar N."/>
        </authorList>
    </citation>
    <scope>NUCLEOTIDE SEQUENCE [LARGE SCALE GENOMIC DNA]</scope>
    <source>
        <strain evidence="2 3">DSM 40273</strain>
    </source>
</reference>